<evidence type="ECO:0000256" key="2">
    <source>
        <dbReference type="ARBA" id="ARBA00023015"/>
    </source>
</evidence>
<gene>
    <name evidence="6" type="ORF">GT347_08375</name>
</gene>
<keyword evidence="7" id="KW-1185">Reference proteome</keyword>
<name>A0A857J270_9BURK</name>
<comment type="similarity">
    <text evidence="1">Belongs to the LysR transcriptional regulatory family.</text>
</comment>
<dbReference type="InterPro" id="IPR005119">
    <property type="entry name" value="LysR_subst-bd"/>
</dbReference>
<keyword evidence="4" id="KW-0804">Transcription</keyword>
<dbReference type="SUPFAM" id="SSF53850">
    <property type="entry name" value="Periplasmic binding protein-like II"/>
    <property type="match status" value="1"/>
</dbReference>
<dbReference type="PANTHER" id="PTHR30126:SF94">
    <property type="entry name" value="LYSR FAMILY TRANSCRIPTIONAL REGULATOR"/>
    <property type="match status" value="1"/>
</dbReference>
<dbReference type="AlphaFoldDB" id="A0A857J270"/>
<evidence type="ECO:0000313" key="7">
    <source>
        <dbReference type="Proteomes" id="UP000464787"/>
    </source>
</evidence>
<proteinExistence type="inferred from homology"/>
<protein>
    <submittedName>
        <fullName evidence="6">LysR family transcriptional regulator</fullName>
    </submittedName>
</protein>
<evidence type="ECO:0000256" key="1">
    <source>
        <dbReference type="ARBA" id="ARBA00009437"/>
    </source>
</evidence>
<dbReference type="PROSITE" id="PS50931">
    <property type="entry name" value="HTH_LYSR"/>
    <property type="match status" value="1"/>
</dbReference>
<keyword evidence="2" id="KW-0805">Transcription regulation</keyword>
<dbReference type="Proteomes" id="UP000464787">
    <property type="component" value="Chromosome"/>
</dbReference>
<feature type="domain" description="HTH lysR-type" evidence="5">
    <location>
        <begin position="2"/>
        <end position="59"/>
    </location>
</feature>
<dbReference type="InterPro" id="IPR036388">
    <property type="entry name" value="WH-like_DNA-bd_sf"/>
</dbReference>
<dbReference type="RefSeq" id="WP_160551527.1">
    <property type="nucleotide sequence ID" value="NZ_CP047650.1"/>
</dbReference>
<dbReference type="GO" id="GO:0000976">
    <property type="term" value="F:transcription cis-regulatory region binding"/>
    <property type="evidence" value="ECO:0007669"/>
    <property type="project" value="TreeGrafter"/>
</dbReference>
<dbReference type="Pfam" id="PF03466">
    <property type="entry name" value="LysR_substrate"/>
    <property type="match status" value="1"/>
</dbReference>
<dbReference type="EMBL" id="CP047650">
    <property type="protein sequence ID" value="QHI98010.1"/>
    <property type="molecule type" value="Genomic_DNA"/>
</dbReference>
<dbReference type="PANTHER" id="PTHR30126">
    <property type="entry name" value="HTH-TYPE TRANSCRIPTIONAL REGULATOR"/>
    <property type="match status" value="1"/>
</dbReference>
<accession>A0A857J270</accession>
<evidence type="ECO:0000256" key="4">
    <source>
        <dbReference type="ARBA" id="ARBA00023163"/>
    </source>
</evidence>
<organism evidence="6 7">
    <name type="scientific">Xylophilus rhododendri</name>
    <dbReference type="NCBI Taxonomy" id="2697032"/>
    <lineage>
        <taxon>Bacteria</taxon>
        <taxon>Pseudomonadati</taxon>
        <taxon>Pseudomonadota</taxon>
        <taxon>Betaproteobacteria</taxon>
        <taxon>Burkholderiales</taxon>
        <taxon>Xylophilus</taxon>
    </lineage>
</organism>
<dbReference type="Pfam" id="PF00126">
    <property type="entry name" value="HTH_1"/>
    <property type="match status" value="1"/>
</dbReference>
<evidence type="ECO:0000313" key="6">
    <source>
        <dbReference type="EMBL" id="QHI98010.1"/>
    </source>
</evidence>
<evidence type="ECO:0000256" key="3">
    <source>
        <dbReference type="ARBA" id="ARBA00023125"/>
    </source>
</evidence>
<reference evidence="6 7" key="1">
    <citation type="submission" date="2020-01" db="EMBL/GenBank/DDBJ databases">
        <title>Genome sequencing of strain KACC 21265.</title>
        <authorList>
            <person name="Heo J."/>
            <person name="Kim S.-J."/>
            <person name="Kim J.-S."/>
            <person name="Hong S.-B."/>
            <person name="Kwon S.-W."/>
        </authorList>
    </citation>
    <scope>NUCLEOTIDE SEQUENCE [LARGE SCALE GENOMIC DNA]</scope>
    <source>
        <strain evidence="6 7">KACC 21265</strain>
    </source>
</reference>
<dbReference type="PRINTS" id="PR00039">
    <property type="entry name" value="HTHLYSR"/>
</dbReference>
<sequence length="289" mass="31047">MPSLRVLKTFLAVVSDGSFTAAGQRVALTQSAVGLQIRSLEEDLRRPLFDRRGRTVALNGDGREFLPVARQMVELYDQALRQPATPLAMAGTVKLGTVVSALRRLVQATVDLKSRHAALDLHVSAAKSQELVAQVEAGTLDAAIVVGPAAQNRAALAWTSLYEEPMVLLAPAGLAAKPVRALIEEQPFIRFDPSEHTGQLVERTLRKLRARPREFLELNSIEGIVELVASGLGVAVLPCLREAAWARNPALRVIALPPAAGGREIGLVQSRTAAKAALVAAVSRRFQDL</sequence>
<dbReference type="InterPro" id="IPR000847">
    <property type="entry name" value="LysR_HTH_N"/>
</dbReference>
<dbReference type="Gene3D" id="3.40.190.10">
    <property type="entry name" value="Periplasmic binding protein-like II"/>
    <property type="match status" value="2"/>
</dbReference>
<dbReference type="GO" id="GO:0003700">
    <property type="term" value="F:DNA-binding transcription factor activity"/>
    <property type="evidence" value="ECO:0007669"/>
    <property type="project" value="InterPro"/>
</dbReference>
<dbReference type="KEGG" id="xyk:GT347_08375"/>
<keyword evidence="3" id="KW-0238">DNA-binding</keyword>
<evidence type="ECO:0000259" key="5">
    <source>
        <dbReference type="PROSITE" id="PS50931"/>
    </source>
</evidence>
<dbReference type="InterPro" id="IPR036390">
    <property type="entry name" value="WH_DNA-bd_sf"/>
</dbReference>
<dbReference type="SUPFAM" id="SSF46785">
    <property type="entry name" value="Winged helix' DNA-binding domain"/>
    <property type="match status" value="1"/>
</dbReference>
<dbReference type="Gene3D" id="1.10.10.10">
    <property type="entry name" value="Winged helix-like DNA-binding domain superfamily/Winged helix DNA-binding domain"/>
    <property type="match status" value="1"/>
</dbReference>